<dbReference type="EMBL" id="FOCW01000009">
    <property type="protein sequence ID" value="SEN89112.1"/>
    <property type="molecule type" value="Genomic_DNA"/>
</dbReference>
<protein>
    <submittedName>
        <fullName evidence="2">Ubiquinone biosynthesis protein UbiJ</fullName>
    </submittedName>
</protein>
<dbReference type="Proteomes" id="UP000199531">
    <property type="component" value="Unassembled WGS sequence"/>
</dbReference>
<name>A0A1H8K7Y7_9BURK</name>
<evidence type="ECO:0000313" key="3">
    <source>
        <dbReference type="Proteomes" id="UP000199531"/>
    </source>
</evidence>
<dbReference type="AlphaFoldDB" id="A0A1H8K7Y7"/>
<dbReference type="STRING" id="1121117.SAMN02745977_02281"/>
<evidence type="ECO:0000313" key="2">
    <source>
        <dbReference type="EMBL" id="SEN89112.1"/>
    </source>
</evidence>
<feature type="region of interest" description="Disordered" evidence="1">
    <location>
        <begin position="176"/>
        <end position="195"/>
    </location>
</feature>
<keyword evidence="3" id="KW-1185">Reference proteome</keyword>
<organism evidence="2 3">
    <name type="scientific">Brachymonas denitrificans DSM 15123</name>
    <dbReference type="NCBI Taxonomy" id="1121117"/>
    <lineage>
        <taxon>Bacteria</taxon>
        <taxon>Pseudomonadati</taxon>
        <taxon>Pseudomonadota</taxon>
        <taxon>Betaproteobacteria</taxon>
        <taxon>Burkholderiales</taxon>
        <taxon>Comamonadaceae</taxon>
        <taxon>Brachymonas</taxon>
    </lineage>
</organism>
<dbReference type="PANTHER" id="PTHR38693">
    <property type="entry name" value="UBIQUINONE BIOSYNTHESIS PROTEIN UBIJ"/>
    <property type="match status" value="1"/>
</dbReference>
<gene>
    <name evidence="2" type="ORF">SAMN02745977_02281</name>
</gene>
<accession>A0A1H8K7Y7</accession>
<dbReference type="InterPro" id="IPR038989">
    <property type="entry name" value="UbiJ"/>
</dbReference>
<keyword evidence="2" id="KW-0830">Ubiquinone</keyword>
<feature type="compositionally biased region" description="Basic and acidic residues" evidence="1">
    <location>
        <begin position="184"/>
        <end position="195"/>
    </location>
</feature>
<proteinExistence type="predicted"/>
<dbReference type="RefSeq" id="WP_200785791.1">
    <property type="nucleotide sequence ID" value="NZ_FOCW01000009.1"/>
</dbReference>
<reference evidence="2 3" key="1">
    <citation type="submission" date="2016-10" db="EMBL/GenBank/DDBJ databases">
        <authorList>
            <person name="de Groot N.N."/>
        </authorList>
    </citation>
    <scope>NUCLEOTIDE SEQUENCE [LARGE SCALE GENOMIC DNA]</scope>
    <source>
        <strain evidence="2 3">DSM 15123</strain>
    </source>
</reference>
<dbReference type="GO" id="GO:0006744">
    <property type="term" value="P:ubiquinone biosynthetic process"/>
    <property type="evidence" value="ECO:0007669"/>
    <property type="project" value="InterPro"/>
</dbReference>
<sequence length="195" mass="21641">MDTQSPFSFLGRLAESASGLMGKLAPPQWLVHEGQRRMVLLLNHVVMQEAEAQNRLARQKERVVLARWRQFEMRLQVTPAGLFDLATAEQTPDLTITVEEQSPWAMAQSAMKGDKPTVRIEGDVQLAAEINWMADHLRWDVEEDLARVIGDVPAHTIARAVRGIANAARGVVDKVAPAMPGSKTGDEQKRESHTS</sequence>
<evidence type="ECO:0000256" key="1">
    <source>
        <dbReference type="SAM" id="MobiDB-lite"/>
    </source>
</evidence>
<dbReference type="PANTHER" id="PTHR38693:SF1">
    <property type="entry name" value="UBIQUINONE BIOSYNTHESIS ACCESSORY FACTOR UBIJ"/>
    <property type="match status" value="1"/>
</dbReference>